<organism evidence="3 4">
    <name type="scientific">Pyrenophora teres f. teres</name>
    <dbReference type="NCBI Taxonomy" id="97479"/>
    <lineage>
        <taxon>Eukaryota</taxon>
        <taxon>Fungi</taxon>
        <taxon>Dikarya</taxon>
        <taxon>Ascomycota</taxon>
        <taxon>Pezizomycotina</taxon>
        <taxon>Dothideomycetes</taxon>
        <taxon>Pleosporomycetidae</taxon>
        <taxon>Pleosporales</taxon>
        <taxon>Pleosporineae</taxon>
        <taxon>Pleosporaceae</taxon>
        <taxon>Pyrenophora</taxon>
    </lineage>
</organism>
<evidence type="ECO:0000259" key="2">
    <source>
        <dbReference type="Pfam" id="PF20411"/>
    </source>
</evidence>
<feature type="region of interest" description="Disordered" evidence="1">
    <location>
        <begin position="109"/>
        <end position="205"/>
    </location>
</feature>
<feature type="compositionally biased region" description="Polar residues" evidence="1">
    <location>
        <begin position="109"/>
        <end position="127"/>
    </location>
</feature>
<dbReference type="Proteomes" id="UP000472372">
    <property type="component" value="Chromosome 5"/>
</dbReference>
<feature type="compositionally biased region" description="Polar residues" evidence="1">
    <location>
        <begin position="150"/>
        <end position="160"/>
    </location>
</feature>
<sequence>MNPAVNAFSPNITQQNGIARQVSVPSSPYLEARVLNLEEGHASLHEDINLLQEMYHGLSSSVHSLEKGGWPVHVGPSQVDLKKSHRDATELKMELEKLKLEVTQSVNSSADVQKANGTTTPMTTNSVPPHLRASNAKVAPKANGMATPKTAGSVTSNGTVKKSLPPHLRNKKVEVGNDNSTPQQIMDSTANSSLTTDGQVDLGSNGISTPVPIAPTPSKTTNQKLPASVGNLSLDGQQAWKPYHLTTLASFQGQIPSSDATVTFHPDFLDNTLGGAPWSPGLRFVQGKGPCILKNRTYYQLDPENDPYLPKAAGEHGAKLTAFFNESPEDVFGHLMGADSNSYEDVPMFVLVGNRYVYYGNYSQTRWSDKLDHDTMATKVPQSVKKFWAEELTSSTREKWVTEELKKHFFPKPQYEGRLFAMSDNDTTFDTEEDNKLTEKMEKDVRKHAQSLRVWERDANMKTAMIKKQFILDAFNASDMDEPPALRLWWEYLECVGWKKDFYELLVTLQKRNAKSYLH</sequence>
<protein>
    <recommendedName>
        <fullName evidence="2">DUF6697 domain-containing protein</fullName>
    </recommendedName>
</protein>
<name>A0A6S6W2K0_9PLEO</name>
<dbReference type="Pfam" id="PF20411">
    <property type="entry name" value="DUF6697"/>
    <property type="match status" value="1"/>
</dbReference>
<accession>A0A6S6W2K0</accession>
<proteinExistence type="predicted"/>
<feature type="domain" description="DUF6697" evidence="2">
    <location>
        <begin position="263"/>
        <end position="508"/>
    </location>
</feature>
<feature type="compositionally biased region" description="Polar residues" evidence="1">
    <location>
        <begin position="177"/>
        <end position="198"/>
    </location>
</feature>
<evidence type="ECO:0000256" key="1">
    <source>
        <dbReference type="SAM" id="MobiDB-lite"/>
    </source>
</evidence>
<evidence type="ECO:0000313" key="4">
    <source>
        <dbReference type="Proteomes" id="UP000472372"/>
    </source>
</evidence>
<dbReference type="EMBL" id="HG992981">
    <property type="protein sequence ID" value="CAE7175053.1"/>
    <property type="molecule type" value="Genomic_DNA"/>
</dbReference>
<evidence type="ECO:0000313" key="3">
    <source>
        <dbReference type="EMBL" id="CAE7175053.1"/>
    </source>
</evidence>
<reference evidence="3" key="1">
    <citation type="submission" date="2021-02" db="EMBL/GenBank/DDBJ databases">
        <authorList>
            <person name="Syme A R."/>
            <person name="Syme A R."/>
            <person name="Moolhuijzen P."/>
        </authorList>
    </citation>
    <scope>NUCLEOTIDE SEQUENCE</scope>
    <source>
        <strain evidence="3">W1-1</strain>
    </source>
</reference>
<gene>
    <name evidence="3" type="ORF">PTTW11_05740</name>
</gene>
<dbReference type="AlphaFoldDB" id="A0A6S6W2K0"/>
<dbReference type="InterPro" id="IPR046520">
    <property type="entry name" value="DUF6697"/>
</dbReference>